<organism evidence="1 2">
    <name type="scientific">Aureimonas ureilytica</name>
    <dbReference type="NCBI Taxonomy" id="401562"/>
    <lineage>
        <taxon>Bacteria</taxon>
        <taxon>Pseudomonadati</taxon>
        <taxon>Pseudomonadota</taxon>
        <taxon>Alphaproteobacteria</taxon>
        <taxon>Hyphomicrobiales</taxon>
        <taxon>Aurantimonadaceae</taxon>
        <taxon>Aureimonas</taxon>
    </lineage>
</organism>
<proteinExistence type="predicted"/>
<dbReference type="SUPFAM" id="SSF53335">
    <property type="entry name" value="S-adenosyl-L-methionine-dependent methyltransferases"/>
    <property type="match status" value="1"/>
</dbReference>
<comment type="caution">
    <text evidence="1">The sequence shown here is derived from an EMBL/GenBank/DDBJ whole genome shotgun (WGS) entry which is preliminary data.</text>
</comment>
<dbReference type="Pfam" id="PF07021">
    <property type="entry name" value="MetW"/>
    <property type="match status" value="1"/>
</dbReference>
<keyword evidence="2" id="KW-1185">Reference proteome</keyword>
<dbReference type="InterPro" id="IPR029063">
    <property type="entry name" value="SAM-dependent_MTases_sf"/>
</dbReference>
<accession>A0A175RWT9</accession>
<protein>
    <submittedName>
        <fullName evidence="1">Methionine biosynthesis protein</fullName>
    </submittedName>
</protein>
<dbReference type="EMBL" id="LDQA01000007">
    <property type="protein sequence ID" value="KTR08007.1"/>
    <property type="molecule type" value="Genomic_DNA"/>
</dbReference>
<reference evidence="1 2" key="1">
    <citation type="journal article" date="2016" name="Front. Microbiol.">
        <title>Genomic Resource of Rice Seed Associated Bacteria.</title>
        <authorList>
            <person name="Midha S."/>
            <person name="Bansal K."/>
            <person name="Sharma S."/>
            <person name="Kumar N."/>
            <person name="Patil P.P."/>
            <person name="Chaudhry V."/>
            <person name="Patil P.B."/>
        </authorList>
    </citation>
    <scope>NUCLEOTIDE SEQUENCE [LARGE SCALE GENOMIC DNA]</scope>
    <source>
        <strain evidence="1 2">NS365</strain>
    </source>
</reference>
<evidence type="ECO:0000313" key="2">
    <source>
        <dbReference type="Proteomes" id="UP000078529"/>
    </source>
</evidence>
<dbReference type="PATRIC" id="fig|401562.4.peg.4271"/>
<evidence type="ECO:0000313" key="1">
    <source>
        <dbReference type="EMBL" id="KTR08007.1"/>
    </source>
</evidence>
<dbReference type="InterPro" id="IPR010743">
    <property type="entry name" value="Methionine_synth_MetW"/>
</dbReference>
<sequence length="217" mass="23988">MSVTAAPVPATAEVADAPSRRVDLELIADLVARGSRVLDIGCGDGSLMEILQSRRGVDVRGIELSQPGVNECVRRGLSVIQGDADRDLVHYPDGAFDYAILSQTIQATDNPKLVLSELLRIGRRAVVSFPNFGHWSVRSSLFFKGRMPVTKSLSYSWYDTPNIHFCTIRDFVDLAREVGAEVETAVALNASGERLGVRMPWWLWNLFGQQAVFVLKR</sequence>
<dbReference type="NCBIfam" id="TIGR02081">
    <property type="entry name" value="metW"/>
    <property type="match status" value="1"/>
</dbReference>
<dbReference type="RefSeq" id="WP_058598620.1">
    <property type="nucleotide sequence ID" value="NZ_LDQA01000007.1"/>
</dbReference>
<dbReference type="CDD" id="cd02440">
    <property type="entry name" value="AdoMet_MTases"/>
    <property type="match status" value="1"/>
</dbReference>
<name>A0A175RWT9_9HYPH</name>
<dbReference type="Gene3D" id="3.40.50.150">
    <property type="entry name" value="Vaccinia Virus protein VP39"/>
    <property type="match status" value="1"/>
</dbReference>
<dbReference type="AlphaFoldDB" id="A0A175RWT9"/>
<dbReference type="Proteomes" id="UP000078529">
    <property type="component" value="Unassembled WGS sequence"/>
</dbReference>
<gene>
    <name evidence="1" type="ORF">NS365_02055</name>
</gene>